<sequence>MVLICISLIISDAEHLFMCLLAICMYSLEKCLFISSAHFSTGLFVLLVLNYVSYLYILVINSLSVIPFANTFSYSVGCLFLLLMVSFAV</sequence>
<accession>A0A4X1T3N4</accession>
<dbReference type="Proteomes" id="UP000314985">
    <property type="component" value="Chromosome 2"/>
</dbReference>
<keyword evidence="1" id="KW-1133">Transmembrane helix</keyword>
<feature type="transmembrane region" description="Helical" evidence="1">
    <location>
        <begin position="65"/>
        <end position="88"/>
    </location>
</feature>
<reference evidence="2 3" key="1">
    <citation type="submission" date="2017-08" db="EMBL/GenBank/DDBJ databases">
        <title>USMARCv1.0.</title>
        <authorList>
            <person name="Hannum G.I."/>
            <person name="Koren S."/>
            <person name="Schroeder S.G."/>
            <person name="Chin S.C."/>
            <person name="Nonneman D.J."/>
            <person name="Becker S.A."/>
            <person name="Rosen B.D."/>
            <person name="Bickhart D.M."/>
            <person name="Putnam N.H."/>
            <person name="Green R.E."/>
            <person name="Tuggle C.K."/>
            <person name="Liu H."/>
            <person name="Rohrer G.A."/>
            <person name="Warr A."/>
            <person name="Hall R."/>
            <person name="Kim K."/>
            <person name="Hume D.A."/>
            <person name="Talbot R."/>
            <person name="Chow W."/>
            <person name="Howe K."/>
            <person name="Schwartz A.S."/>
            <person name="Watson M."/>
            <person name="Archibald A.L."/>
            <person name="Phillippy A.M."/>
            <person name="Smith T.P.L."/>
        </authorList>
    </citation>
    <scope>NUCLEOTIDE SEQUENCE [LARGE SCALE GENOMIC DNA]</scope>
</reference>
<organism evidence="2 3">
    <name type="scientific">Sus scrofa</name>
    <name type="common">Pig</name>
    <dbReference type="NCBI Taxonomy" id="9823"/>
    <lineage>
        <taxon>Eukaryota</taxon>
        <taxon>Metazoa</taxon>
        <taxon>Chordata</taxon>
        <taxon>Craniata</taxon>
        <taxon>Vertebrata</taxon>
        <taxon>Euteleostomi</taxon>
        <taxon>Mammalia</taxon>
        <taxon>Eutheria</taxon>
        <taxon>Laurasiatheria</taxon>
        <taxon>Artiodactyla</taxon>
        <taxon>Suina</taxon>
        <taxon>Suidae</taxon>
        <taxon>Sus</taxon>
    </lineage>
</organism>
<protein>
    <submittedName>
        <fullName evidence="2">Uncharacterized protein</fullName>
    </submittedName>
</protein>
<feature type="transmembrane region" description="Helical" evidence="1">
    <location>
        <begin position="40"/>
        <end position="59"/>
    </location>
</feature>
<reference evidence="2" key="2">
    <citation type="submission" date="2025-08" db="UniProtKB">
        <authorList>
            <consortium name="Ensembl"/>
        </authorList>
    </citation>
    <scope>IDENTIFICATION</scope>
</reference>
<dbReference type="AlphaFoldDB" id="A0A4X1T3N4"/>
<evidence type="ECO:0000313" key="2">
    <source>
        <dbReference type="Ensembl" id="ENSSSCP00070009425.1"/>
    </source>
</evidence>
<proteinExistence type="predicted"/>
<dbReference type="Ensembl" id="ENSSSCT00070011425.1">
    <property type="protein sequence ID" value="ENSSSCP00070009425.1"/>
    <property type="gene ID" value="ENSSSCG00070005997.1"/>
</dbReference>
<feature type="transmembrane region" description="Helical" evidence="1">
    <location>
        <begin position="6"/>
        <end position="28"/>
    </location>
</feature>
<evidence type="ECO:0000256" key="1">
    <source>
        <dbReference type="SAM" id="Phobius"/>
    </source>
</evidence>
<keyword evidence="1" id="KW-0472">Membrane</keyword>
<name>A0A4X1T3N4_PIG</name>
<keyword evidence="1" id="KW-0812">Transmembrane</keyword>
<evidence type="ECO:0000313" key="3">
    <source>
        <dbReference type="Proteomes" id="UP000314985"/>
    </source>
</evidence>